<sequence>MAPASLAWEALSGHAARLVRAASVGLEALAVNRSAPMPARPKGARAVVRRGSTSSLIKPRSSATSARAWLTLCECVRVLFG</sequence>
<reference evidence="1" key="1">
    <citation type="submission" date="2019-12" db="EMBL/GenBank/DDBJ databases">
        <title>An insight into the sialome of adult female Ixodes ricinus ticks feeding for 6 days.</title>
        <authorList>
            <person name="Perner J."/>
            <person name="Ribeiro J.M.C."/>
        </authorList>
    </citation>
    <scope>NUCLEOTIDE SEQUENCE</scope>
    <source>
        <strain evidence="1">Semi-engorged</strain>
        <tissue evidence="1">Salivary glands</tissue>
    </source>
</reference>
<proteinExistence type="predicted"/>
<dbReference type="AlphaFoldDB" id="A0A6B0U7H6"/>
<dbReference type="EMBL" id="GIFC01002412">
    <property type="protein sequence ID" value="MXU84495.1"/>
    <property type="molecule type" value="Transcribed_RNA"/>
</dbReference>
<name>A0A6B0U7H6_IXORI</name>
<protein>
    <submittedName>
        <fullName evidence="1">Putative secreted protein</fullName>
    </submittedName>
</protein>
<accession>A0A6B0U7H6</accession>
<evidence type="ECO:0000313" key="1">
    <source>
        <dbReference type="EMBL" id="MXU84495.1"/>
    </source>
</evidence>
<organism evidence="1">
    <name type="scientific">Ixodes ricinus</name>
    <name type="common">Common tick</name>
    <name type="synonym">Acarus ricinus</name>
    <dbReference type="NCBI Taxonomy" id="34613"/>
    <lineage>
        <taxon>Eukaryota</taxon>
        <taxon>Metazoa</taxon>
        <taxon>Ecdysozoa</taxon>
        <taxon>Arthropoda</taxon>
        <taxon>Chelicerata</taxon>
        <taxon>Arachnida</taxon>
        <taxon>Acari</taxon>
        <taxon>Parasitiformes</taxon>
        <taxon>Ixodida</taxon>
        <taxon>Ixodoidea</taxon>
        <taxon>Ixodidae</taxon>
        <taxon>Ixodinae</taxon>
        <taxon>Ixodes</taxon>
    </lineage>
</organism>